<keyword evidence="3" id="KW-1185">Reference proteome</keyword>
<organism evidence="2 3">
    <name type="scientific">[Actinomadura] parvosata subsp. kistnae</name>
    <dbReference type="NCBI Taxonomy" id="1909395"/>
    <lineage>
        <taxon>Bacteria</taxon>
        <taxon>Bacillati</taxon>
        <taxon>Actinomycetota</taxon>
        <taxon>Actinomycetes</taxon>
        <taxon>Streptosporangiales</taxon>
        <taxon>Streptosporangiaceae</taxon>
        <taxon>Nonomuraea</taxon>
    </lineage>
</organism>
<dbReference type="STRING" id="1909395.BKM31_16045"/>
<dbReference type="RefSeq" id="WP_080038950.1">
    <property type="nucleotide sequence ID" value="NZ_CP017717.1"/>
</dbReference>
<accession>A0A1U9ZXS8</accession>
<reference evidence="3" key="1">
    <citation type="journal article" date="2017" name="Med. Chem. Commun.">
        <title>Nonomuraea sp. ATCC 55076 harbours the largest actinomycete chromosome to date and the kistamicin biosynthetic gene cluster.</title>
        <authorList>
            <person name="Nazari B."/>
            <person name="Forneris C.C."/>
            <person name="Gibson M.I."/>
            <person name="Moon K."/>
            <person name="Schramma K.R."/>
            <person name="Seyedsayamdost M.R."/>
        </authorList>
    </citation>
    <scope>NUCLEOTIDE SEQUENCE [LARGE SCALE GENOMIC DNA]</scope>
    <source>
        <strain evidence="3">ATCC 55076</strain>
    </source>
</reference>
<dbReference type="Proteomes" id="UP000190797">
    <property type="component" value="Chromosome"/>
</dbReference>
<feature type="region of interest" description="Disordered" evidence="1">
    <location>
        <begin position="36"/>
        <end position="61"/>
    </location>
</feature>
<dbReference type="KEGG" id="noa:BKM31_16045"/>
<evidence type="ECO:0000256" key="1">
    <source>
        <dbReference type="SAM" id="MobiDB-lite"/>
    </source>
</evidence>
<evidence type="ECO:0000313" key="2">
    <source>
        <dbReference type="EMBL" id="AQZ62771.1"/>
    </source>
</evidence>
<dbReference type="EMBL" id="CP017717">
    <property type="protein sequence ID" value="AQZ62771.1"/>
    <property type="molecule type" value="Genomic_DNA"/>
</dbReference>
<feature type="compositionally biased region" description="Basic and acidic residues" evidence="1">
    <location>
        <begin position="51"/>
        <end position="61"/>
    </location>
</feature>
<name>A0A1U9ZXS8_9ACTN</name>
<proteinExistence type="predicted"/>
<protein>
    <submittedName>
        <fullName evidence="2">Uncharacterized protein</fullName>
    </submittedName>
</protein>
<sequence>MIGRPVLSGDDGLAAHLEWLGALHDDRPAVRLASWPHPGPVPAVRQAPWEDAAHGGEQGRS</sequence>
<gene>
    <name evidence="2" type="ORF">BKM31_16045</name>
</gene>
<dbReference type="AlphaFoldDB" id="A0A1U9ZXS8"/>
<evidence type="ECO:0000313" key="3">
    <source>
        <dbReference type="Proteomes" id="UP000190797"/>
    </source>
</evidence>